<dbReference type="InterPro" id="IPR058647">
    <property type="entry name" value="BSH_CzcB-like"/>
</dbReference>
<dbReference type="RefSeq" id="WP_140927435.1">
    <property type="nucleotide sequence ID" value="NZ_VFSU01000017.1"/>
</dbReference>
<feature type="domain" description="CzcB-like C-terminal circularly permuted SH3-like" evidence="5">
    <location>
        <begin position="298"/>
        <end position="354"/>
    </location>
</feature>
<dbReference type="OrthoDB" id="7616937at2"/>
<dbReference type="Gene3D" id="1.10.287.470">
    <property type="entry name" value="Helix hairpin bin"/>
    <property type="match status" value="1"/>
</dbReference>
<dbReference type="PANTHER" id="PTHR30097">
    <property type="entry name" value="CATION EFFLUX SYSTEM PROTEIN CUSB"/>
    <property type="match status" value="1"/>
</dbReference>
<dbReference type="GO" id="GO:0030313">
    <property type="term" value="C:cell envelope"/>
    <property type="evidence" value="ECO:0007669"/>
    <property type="project" value="TreeGrafter"/>
</dbReference>
<keyword evidence="3" id="KW-0732">Signal</keyword>
<dbReference type="Gene3D" id="2.40.30.170">
    <property type="match status" value="1"/>
</dbReference>
<dbReference type="Proteomes" id="UP000319897">
    <property type="component" value="Unassembled WGS sequence"/>
</dbReference>
<accession>A0A501XQR4</accession>
<keyword evidence="2" id="KW-0813">Transport</keyword>
<sequence>MSDVRWLPMLALLGALAACNDAGADKEAAAEAAPSVPAGVLPLSADEIARVGIGFAPVQAATEMPLATVPATLAPPPNARVAVPATIPGVVTRTLVVEGDSVRQGQPLAVVASRELYTLGAGIEQAAARVELARAHDRRLGQLAQEGVIAAARADEARAALREAQAELDEQRRIVRLVNGAPGQGSYTLTAPISGRIAAARIETGSPVTEATAAYVIDAVSRYELTAQLPERLLGQVKPGMAVRLPGDVRGTITSVGGVIDPETRSATMRARVPAAPGVVSGRAVPATLLAPAPEGAVLVPAAAIVELNGKPGLFVRVDKGVEARAVTVGEQADGQIPVRSGLKPGEQVAVRGVSELKAIAGQN</sequence>
<protein>
    <submittedName>
        <fullName evidence="6">Efflux RND transporter periplasmic adaptor subunit</fullName>
    </submittedName>
</protein>
<name>A0A501XQR4_9SPHN</name>
<dbReference type="Gene3D" id="2.40.50.100">
    <property type="match status" value="1"/>
</dbReference>
<dbReference type="NCBIfam" id="TIGR01730">
    <property type="entry name" value="RND_mfp"/>
    <property type="match status" value="1"/>
</dbReference>
<dbReference type="Gene3D" id="2.40.420.20">
    <property type="match status" value="1"/>
</dbReference>
<dbReference type="PROSITE" id="PS51257">
    <property type="entry name" value="PROKAR_LIPOPROTEIN"/>
    <property type="match status" value="1"/>
</dbReference>
<dbReference type="GO" id="GO:0022857">
    <property type="term" value="F:transmembrane transporter activity"/>
    <property type="evidence" value="ECO:0007669"/>
    <property type="project" value="InterPro"/>
</dbReference>
<feature type="signal peptide" evidence="3">
    <location>
        <begin position="1"/>
        <end position="17"/>
    </location>
</feature>
<dbReference type="InterPro" id="IPR006143">
    <property type="entry name" value="RND_pump_MFP"/>
</dbReference>
<keyword evidence="7" id="KW-1185">Reference proteome</keyword>
<evidence type="ECO:0000256" key="3">
    <source>
        <dbReference type="SAM" id="SignalP"/>
    </source>
</evidence>
<dbReference type="GO" id="GO:0015679">
    <property type="term" value="P:plasma membrane copper ion transport"/>
    <property type="evidence" value="ECO:0007669"/>
    <property type="project" value="TreeGrafter"/>
</dbReference>
<dbReference type="SUPFAM" id="SSF111369">
    <property type="entry name" value="HlyD-like secretion proteins"/>
    <property type="match status" value="1"/>
</dbReference>
<dbReference type="GO" id="GO:0016020">
    <property type="term" value="C:membrane"/>
    <property type="evidence" value="ECO:0007669"/>
    <property type="project" value="InterPro"/>
</dbReference>
<evidence type="ECO:0000259" key="4">
    <source>
        <dbReference type="Pfam" id="PF25973"/>
    </source>
</evidence>
<evidence type="ECO:0000313" key="7">
    <source>
        <dbReference type="Proteomes" id="UP000319897"/>
    </source>
</evidence>
<feature type="chain" id="PRO_5021334995" evidence="3">
    <location>
        <begin position="18"/>
        <end position="364"/>
    </location>
</feature>
<evidence type="ECO:0000256" key="1">
    <source>
        <dbReference type="ARBA" id="ARBA00009477"/>
    </source>
</evidence>
<comment type="caution">
    <text evidence="6">The sequence shown here is derived from an EMBL/GenBank/DDBJ whole genome shotgun (WGS) entry which is preliminary data.</text>
</comment>
<dbReference type="InterPro" id="IPR058649">
    <property type="entry name" value="CzcB_C"/>
</dbReference>
<dbReference type="GO" id="GO:0060003">
    <property type="term" value="P:copper ion export"/>
    <property type="evidence" value="ECO:0007669"/>
    <property type="project" value="TreeGrafter"/>
</dbReference>
<dbReference type="EMBL" id="VFSU01000017">
    <property type="protein sequence ID" value="TPE62663.1"/>
    <property type="molecule type" value="Genomic_DNA"/>
</dbReference>
<dbReference type="PANTHER" id="PTHR30097:SF4">
    <property type="entry name" value="SLR6042 PROTEIN"/>
    <property type="match status" value="1"/>
</dbReference>
<dbReference type="Pfam" id="PF25975">
    <property type="entry name" value="CzcB_C"/>
    <property type="match status" value="1"/>
</dbReference>
<proteinExistence type="inferred from homology"/>
<evidence type="ECO:0000259" key="5">
    <source>
        <dbReference type="Pfam" id="PF25975"/>
    </source>
</evidence>
<feature type="domain" description="CzcB-like barrel-sandwich hybrid" evidence="4">
    <location>
        <begin position="81"/>
        <end position="217"/>
    </location>
</feature>
<dbReference type="InterPro" id="IPR051909">
    <property type="entry name" value="MFP_Cation_Efflux"/>
</dbReference>
<reference evidence="6 7" key="1">
    <citation type="submission" date="2019-06" db="EMBL/GenBank/DDBJ databases">
        <authorList>
            <person name="Lee I."/>
            <person name="Jang G.I."/>
            <person name="Hwang C.Y."/>
        </authorList>
    </citation>
    <scope>NUCLEOTIDE SEQUENCE [LARGE SCALE GENOMIC DNA]</scope>
    <source>
        <strain evidence="6 7">PAMC 28131</strain>
    </source>
</reference>
<gene>
    <name evidence="6" type="ORF">FJQ54_05615</name>
</gene>
<comment type="similarity">
    <text evidence="1">Belongs to the membrane fusion protein (MFP) (TC 8.A.1) family.</text>
</comment>
<evidence type="ECO:0000256" key="2">
    <source>
        <dbReference type="ARBA" id="ARBA00022448"/>
    </source>
</evidence>
<dbReference type="Pfam" id="PF25973">
    <property type="entry name" value="BSH_CzcB"/>
    <property type="match status" value="1"/>
</dbReference>
<dbReference type="AlphaFoldDB" id="A0A501XQR4"/>
<organism evidence="6 7">
    <name type="scientific">Sandaracinobacter neustonicus</name>
    <dbReference type="NCBI Taxonomy" id="1715348"/>
    <lineage>
        <taxon>Bacteria</taxon>
        <taxon>Pseudomonadati</taxon>
        <taxon>Pseudomonadota</taxon>
        <taxon>Alphaproteobacteria</taxon>
        <taxon>Sphingomonadales</taxon>
        <taxon>Sphingosinicellaceae</taxon>
        <taxon>Sandaracinobacter</taxon>
    </lineage>
</organism>
<evidence type="ECO:0000313" key="6">
    <source>
        <dbReference type="EMBL" id="TPE62663.1"/>
    </source>
</evidence>